<gene>
    <name evidence="1" type="ORF">SOO65_13220</name>
</gene>
<keyword evidence="2" id="KW-1185">Reference proteome</keyword>
<organism evidence="1 2">
    <name type="scientific">Peredibacter starrii</name>
    <dbReference type="NCBI Taxonomy" id="28202"/>
    <lineage>
        <taxon>Bacteria</taxon>
        <taxon>Pseudomonadati</taxon>
        <taxon>Bdellovibrionota</taxon>
        <taxon>Bacteriovoracia</taxon>
        <taxon>Bacteriovoracales</taxon>
        <taxon>Bacteriovoracaceae</taxon>
        <taxon>Peredibacter</taxon>
    </lineage>
</organism>
<name>A0AAX4HKH0_9BACT</name>
<accession>A0AAX4HKH0</accession>
<reference evidence="1 2" key="1">
    <citation type="submission" date="2023-11" db="EMBL/GenBank/DDBJ databases">
        <title>Peredibacter starrii A3.12.</title>
        <authorList>
            <person name="Mitchell R.J."/>
        </authorList>
    </citation>
    <scope>NUCLEOTIDE SEQUENCE [LARGE SCALE GENOMIC DNA]</scope>
    <source>
        <strain evidence="1 2">A3.12</strain>
    </source>
</reference>
<dbReference type="Proteomes" id="UP001324634">
    <property type="component" value="Chromosome"/>
</dbReference>
<dbReference type="RefSeq" id="WP_321390740.1">
    <property type="nucleotide sequence ID" value="NZ_CP139487.1"/>
</dbReference>
<dbReference type="EMBL" id="CP139487">
    <property type="protein sequence ID" value="WPU63650.1"/>
    <property type="molecule type" value="Genomic_DNA"/>
</dbReference>
<sequence length="185" mass="21976">MIKGILGLSLVLNFVLGYFLFSQKKETEVIEKVVVEKETVFKPVVKQVVKEATSAPKKEQGVSTPEFLGFEEVEFQDAGEKMENDRHDFFTEKLAMTDDKIAEHNKIREEYFKATSEFWKKDPMRELSFKERRQMIDMEEAFHAKLEQLHGKKNWERYLKFRESYNQQGFKKQQTENQPFIFMGL</sequence>
<protein>
    <submittedName>
        <fullName evidence="1">Uncharacterized protein</fullName>
    </submittedName>
</protein>
<evidence type="ECO:0000313" key="2">
    <source>
        <dbReference type="Proteomes" id="UP001324634"/>
    </source>
</evidence>
<proteinExistence type="predicted"/>
<dbReference type="KEGG" id="psti:SOO65_13220"/>
<dbReference type="AlphaFoldDB" id="A0AAX4HKH0"/>
<evidence type="ECO:0000313" key="1">
    <source>
        <dbReference type="EMBL" id="WPU63650.1"/>
    </source>
</evidence>